<dbReference type="PANTHER" id="PTHR15073">
    <property type="entry name" value="MICROTUBULE-ASSOCIATED PROTEIN"/>
    <property type="match status" value="1"/>
</dbReference>
<feature type="coiled-coil region" evidence="6">
    <location>
        <begin position="49"/>
        <end position="109"/>
    </location>
</feature>
<dbReference type="InterPro" id="IPR008604">
    <property type="entry name" value="MAP7_fam"/>
</dbReference>
<reference evidence="8" key="5">
    <citation type="submission" date="2025-09" db="UniProtKB">
        <authorList>
            <consortium name="Ensembl"/>
        </authorList>
    </citation>
    <scope>IDENTIFICATION</scope>
</reference>
<dbReference type="InterPro" id="IPR051483">
    <property type="entry name" value="MAP7_domain-containing"/>
</dbReference>
<dbReference type="GeneTree" id="ENSGT00950000182941"/>
<keyword evidence="3" id="KW-0963">Cytoplasm</keyword>
<dbReference type="GO" id="GO:0015630">
    <property type="term" value="C:microtubule cytoskeleton"/>
    <property type="evidence" value="ECO:0007669"/>
    <property type="project" value="InterPro"/>
</dbReference>
<sequence>PPNMDSTNTQRMQCSHDQKKKRKVLVLLVKCVCLSLLLPCEAAKKSEWLEKEERARQLREQQLQERRRRLEEQRLKAERRRAALEERQRQKLEKNKERYEAAIQRSAKKTWVEIRQQRWSWAGRLSANSSQSQSRCSVSAVNLPKHVDSVLNKRLSKSSATLWNSPSRTRRLELSPWESSIVDRLMTPTLSFLARSRSAASVLSSRAASPVTPKGRAASPVTPKGRAASPITPKGRAASPVTPKGRAASPVTPKGRAASPVTPKGRAASPVTPKGRAASPVTPKGRAASPVTPKGRAASPVTPKGRAASPVTSRGRPASSNPADSLRPSSAKASPSTLKAQIKRAKTPVWVEGDTNAPTSAEQAQDNNDPAIPNDACTSSPVPADVLSAAPDTPPCPSAPVKEEMSFVSEHSRTNSSIPVTSSSHSPAKPMAGTNDPEEAARILAEKRRQAREQREREEQERRYQEERERLEQEQRVAQEAKERERREEEEQLLAEQQRLRDEVQRLQQEKEAQERVRAQQEENQRLHRQREEAELRALEQAEKQRLEREKHFQKEEQERLARKKSISMCLYLRDCFCPNTATCPFPVLSSSVFVMNGIQPSQHENGLSSIGEASPYKEIFQLSNQNNTNSSGQEKSDTNIPDEPIVAFDGGSSFLKKAGPNKASACCR</sequence>
<protein>
    <recommendedName>
        <fullName evidence="10">MAP7 domain containing 1a</fullName>
    </recommendedName>
</protein>
<evidence type="ECO:0008006" key="10">
    <source>
        <dbReference type="Google" id="ProtNLM"/>
    </source>
</evidence>
<keyword evidence="9" id="KW-1185">Reference proteome</keyword>
<evidence type="ECO:0000256" key="4">
    <source>
        <dbReference type="ARBA" id="ARBA00023054"/>
    </source>
</evidence>
<comment type="similarity">
    <text evidence="2">Belongs to the MAP7 family.</text>
</comment>
<feature type="compositionally biased region" description="Low complexity" evidence="7">
    <location>
        <begin position="414"/>
        <end position="426"/>
    </location>
</feature>
<dbReference type="Proteomes" id="UP000314983">
    <property type="component" value="Chromosome 10"/>
</dbReference>
<organism evidence="8 9">
    <name type="scientific">Electrophorus electricus</name>
    <name type="common">Electric eel</name>
    <name type="synonym">Gymnotus electricus</name>
    <dbReference type="NCBI Taxonomy" id="8005"/>
    <lineage>
        <taxon>Eukaryota</taxon>
        <taxon>Metazoa</taxon>
        <taxon>Chordata</taxon>
        <taxon>Craniata</taxon>
        <taxon>Vertebrata</taxon>
        <taxon>Euteleostomi</taxon>
        <taxon>Actinopterygii</taxon>
        <taxon>Neopterygii</taxon>
        <taxon>Teleostei</taxon>
        <taxon>Ostariophysi</taxon>
        <taxon>Gymnotiformes</taxon>
        <taxon>Gymnotoidei</taxon>
        <taxon>Gymnotidae</taxon>
        <taxon>Electrophorus</taxon>
    </lineage>
</organism>
<feature type="compositionally biased region" description="Basic and acidic residues" evidence="7">
    <location>
        <begin position="401"/>
        <end position="413"/>
    </location>
</feature>
<evidence type="ECO:0000313" key="9">
    <source>
        <dbReference type="Proteomes" id="UP000314983"/>
    </source>
</evidence>
<keyword evidence="5" id="KW-0206">Cytoskeleton</keyword>
<name>A0A4W4EQG3_ELEEL</name>
<dbReference type="GO" id="GO:0000226">
    <property type="term" value="P:microtubule cytoskeleton organization"/>
    <property type="evidence" value="ECO:0007669"/>
    <property type="project" value="InterPro"/>
</dbReference>
<reference evidence="8" key="4">
    <citation type="submission" date="2025-08" db="UniProtKB">
        <authorList>
            <consortium name="Ensembl"/>
        </authorList>
    </citation>
    <scope>IDENTIFICATION</scope>
</reference>
<evidence type="ECO:0000256" key="2">
    <source>
        <dbReference type="ARBA" id="ARBA00007525"/>
    </source>
</evidence>
<evidence type="ECO:0000256" key="5">
    <source>
        <dbReference type="ARBA" id="ARBA00023212"/>
    </source>
</evidence>
<keyword evidence="4 6" id="KW-0175">Coiled coil</keyword>
<evidence type="ECO:0000256" key="1">
    <source>
        <dbReference type="ARBA" id="ARBA00004245"/>
    </source>
</evidence>
<feature type="compositionally biased region" description="Basic and acidic residues" evidence="7">
    <location>
        <begin position="439"/>
        <end position="489"/>
    </location>
</feature>
<feature type="compositionally biased region" description="Polar residues" evidence="7">
    <location>
        <begin position="318"/>
        <end position="339"/>
    </location>
</feature>
<dbReference type="Pfam" id="PF05672">
    <property type="entry name" value="MAP7"/>
    <property type="match status" value="1"/>
</dbReference>
<feature type="compositionally biased region" description="Polar residues" evidence="7">
    <location>
        <begin position="356"/>
        <end position="368"/>
    </location>
</feature>
<evidence type="ECO:0000256" key="7">
    <source>
        <dbReference type="SAM" id="MobiDB-lite"/>
    </source>
</evidence>
<reference evidence="9" key="2">
    <citation type="journal article" date="2017" name="Sci. Adv.">
        <title>A tail of two voltages: Proteomic comparison of the three electric organs of the electric eel.</title>
        <authorList>
            <person name="Traeger L.L."/>
            <person name="Sabat G."/>
            <person name="Barrett-Wilt G.A."/>
            <person name="Wells G.B."/>
            <person name="Sussman M.R."/>
        </authorList>
    </citation>
    <scope>NUCLEOTIDE SEQUENCE [LARGE SCALE GENOMIC DNA]</scope>
</reference>
<evidence type="ECO:0000256" key="6">
    <source>
        <dbReference type="SAM" id="Coils"/>
    </source>
</evidence>
<dbReference type="PANTHER" id="PTHR15073:SF2">
    <property type="entry name" value="MAP7 DOMAIN-CONTAINING PROTEIN 1"/>
    <property type="match status" value="1"/>
</dbReference>
<proteinExistence type="inferred from homology"/>
<feature type="region of interest" description="Disordered" evidence="7">
    <location>
        <begin position="203"/>
        <end position="494"/>
    </location>
</feature>
<reference evidence="8" key="3">
    <citation type="submission" date="2020-05" db="EMBL/GenBank/DDBJ databases">
        <title>Electrophorus electricus (electric eel) genome, fEleEle1, primary haplotype.</title>
        <authorList>
            <person name="Myers G."/>
            <person name="Meyer A."/>
            <person name="Fedrigo O."/>
            <person name="Formenti G."/>
            <person name="Rhie A."/>
            <person name="Tracey A."/>
            <person name="Sims Y."/>
            <person name="Jarvis E.D."/>
        </authorList>
    </citation>
    <scope>NUCLEOTIDE SEQUENCE [LARGE SCALE GENOMIC DNA]</scope>
</reference>
<dbReference type="STRING" id="8005.ENSEEEP00000013357"/>
<dbReference type="OMA" id="MERSCAG"/>
<evidence type="ECO:0000256" key="3">
    <source>
        <dbReference type="ARBA" id="ARBA00022490"/>
    </source>
</evidence>
<evidence type="ECO:0000313" key="8">
    <source>
        <dbReference type="Ensembl" id="ENSEEEP00000013357.2"/>
    </source>
</evidence>
<dbReference type="CDD" id="cd22265">
    <property type="entry name" value="UDM1_RNF168"/>
    <property type="match status" value="1"/>
</dbReference>
<dbReference type="Ensembl" id="ENSEEET00000013523.2">
    <property type="protein sequence ID" value="ENSEEEP00000013357.2"/>
    <property type="gene ID" value="ENSEEEG00000006695.2"/>
</dbReference>
<dbReference type="AlphaFoldDB" id="A0A4W4EQG3"/>
<comment type="subcellular location">
    <subcellularLocation>
        <location evidence="1">Cytoplasm</location>
        <location evidence="1">Cytoskeleton</location>
    </subcellularLocation>
</comment>
<accession>A0A4W4EQG3</accession>
<reference evidence="9" key="1">
    <citation type="journal article" date="2014" name="Science">
        <title>Nonhuman genetics. Genomic basis for the convergent evolution of electric organs.</title>
        <authorList>
            <person name="Gallant J.R."/>
            <person name="Traeger L.L."/>
            <person name="Volkening J.D."/>
            <person name="Moffett H."/>
            <person name="Chen P.H."/>
            <person name="Novina C.D."/>
            <person name="Phillips G.N.Jr."/>
            <person name="Anand R."/>
            <person name="Wells G.B."/>
            <person name="Pinch M."/>
            <person name="Guth R."/>
            <person name="Unguez G.A."/>
            <person name="Albert J.S."/>
            <person name="Zakon H.H."/>
            <person name="Samanta M.P."/>
            <person name="Sussman M.R."/>
        </authorList>
    </citation>
    <scope>NUCLEOTIDE SEQUENCE [LARGE SCALE GENOMIC DNA]</scope>
</reference>